<dbReference type="GO" id="GO:0005829">
    <property type="term" value="C:cytosol"/>
    <property type="evidence" value="ECO:0007669"/>
    <property type="project" value="TreeGrafter"/>
</dbReference>
<keyword evidence="1" id="KW-0963">Cytoplasm</keyword>
<dbReference type="UniPathway" id="UPA00057">
    <property type="reaction ID" value="UER00098"/>
</dbReference>
<keyword evidence="4" id="KW-0547">Nucleotide-binding</keyword>
<accession>A0A1S6IPZ8</accession>
<dbReference type="GO" id="GO:0004335">
    <property type="term" value="F:galactokinase activity"/>
    <property type="evidence" value="ECO:0007669"/>
    <property type="project" value="UniProtKB-EC"/>
</dbReference>
<dbReference type="GO" id="GO:0019287">
    <property type="term" value="P:isopentenyl diphosphate biosynthetic process, mevalonate pathway"/>
    <property type="evidence" value="ECO:0007669"/>
    <property type="project" value="UniProtKB-UniPathway"/>
</dbReference>
<dbReference type="InterPro" id="IPR014721">
    <property type="entry name" value="Ribsml_uS5_D2-typ_fold_subgr"/>
</dbReference>
<dbReference type="InterPro" id="IPR036554">
    <property type="entry name" value="GHMP_kinase_C_sf"/>
</dbReference>
<keyword evidence="3 12" id="KW-0808">Transferase</keyword>
<dbReference type="RefSeq" id="WP_062468766.1">
    <property type="nucleotide sequence ID" value="NZ_BBYN01000009.1"/>
</dbReference>
<dbReference type="InterPro" id="IPR020568">
    <property type="entry name" value="Ribosomal_Su5_D2-typ_SF"/>
</dbReference>
<evidence type="ECO:0000256" key="2">
    <source>
        <dbReference type="ARBA" id="ARBA00022516"/>
    </source>
</evidence>
<evidence type="ECO:0000256" key="8">
    <source>
        <dbReference type="ARBA" id="ARBA00023098"/>
    </source>
</evidence>
<dbReference type="SUPFAM" id="SSF54211">
    <property type="entry name" value="Ribosomal protein S5 domain 2-like"/>
    <property type="match status" value="1"/>
</dbReference>
<evidence type="ECO:0000256" key="1">
    <source>
        <dbReference type="ARBA" id="ARBA00022490"/>
    </source>
</evidence>
<protein>
    <submittedName>
        <fullName evidence="12">Galactokinase</fullName>
        <ecNumber evidence="12">2.7.1.6</ecNumber>
    </submittedName>
</protein>
<dbReference type="PRINTS" id="PR00959">
    <property type="entry name" value="MEVGALKINASE"/>
</dbReference>
<feature type="domain" description="GHMP kinase C-terminal" evidence="11">
    <location>
        <begin position="224"/>
        <end position="299"/>
    </location>
</feature>
<dbReference type="STRING" id="708126.BW727_101264"/>
<evidence type="ECO:0000256" key="6">
    <source>
        <dbReference type="ARBA" id="ARBA00022840"/>
    </source>
</evidence>
<dbReference type="Pfam" id="PF00288">
    <property type="entry name" value="GHMP_kinases_N"/>
    <property type="match status" value="1"/>
</dbReference>
<evidence type="ECO:0000256" key="5">
    <source>
        <dbReference type="ARBA" id="ARBA00022777"/>
    </source>
</evidence>
<sequence>MKNEQIIGTSHGKIILMGEHSVVYGHPSIALPFPAVHMEATIKPANEATIIDCSYYSGIADDMPEVLQSLKTAIETALLSLDKENEKLMISVNSTIPPERGMGSSAAVAVAITRAIYHYYHQPLSHQRLLELVDVSEKIAHGNPSGLDAIMTSGDHPVFYRKGHPFVEFDLRLDGYLVVADTGVTGQTKAAVGSIASRLETNEKQKTKQQIEKLGLLAEKARTYLETNQPIALGQAMSEAHDLLSDLGVSSTELNRLVEAGKEAGALGAKLTGGGRGGCMIALAANKNAADKISQALLNSGAVKTWITYLNEEVKV</sequence>
<dbReference type="EC" id="2.7.1.6" evidence="12"/>
<dbReference type="GO" id="GO:0004496">
    <property type="term" value="F:mevalonate kinase activity"/>
    <property type="evidence" value="ECO:0007669"/>
    <property type="project" value="InterPro"/>
</dbReference>
<keyword evidence="7" id="KW-0460">Magnesium</keyword>
<gene>
    <name evidence="12" type="primary">galK_2</name>
    <name evidence="12" type="ORF">BW727_101264</name>
</gene>
<name>A0A1S6IPZ8_9LACT</name>
<dbReference type="InterPro" id="IPR006205">
    <property type="entry name" value="Mev_gal_kin"/>
</dbReference>
<evidence type="ECO:0000256" key="3">
    <source>
        <dbReference type="ARBA" id="ARBA00022679"/>
    </source>
</evidence>
<evidence type="ECO:0000259" key="10">
    <source>
        <dbReference type="Pfam" id="PF00288"/>
    </source>
</evidence>
<reference evidence="12 13" key="1">
    <citation type="journal article" date="2014" name="Int. J. Syst. Evol. Microbiol.">
        <title>Jeotgalibaca dankookensis gen. nov., sp. nov., a member of the family Carnobacteriaceae, isolated from seujeot (Korean traditional food).</title>
        <authorList>
            <person name="Lee D.G."/>
            <person name="Trujillo M.E."/>
            <person name="Kang H."/>
            <person name="Ahn T.Y."/>
        </authorList>
    </citation>
    <scope>NUCLEOTIDE SEQUENCE [LARGE SCALE GENOMIC DNA]</scope>
    <source>
        <strain evidence="12 13">EX-07</strain>
    </source>
</reference>
<dbReference type="PANTHER" id="PTHR43290:SF2">
    <property type="entry name" value="MEVALONATE KINASE"/>
    <property type="match status" value="1"/>
</dbReference>
<feature type="domain" description="GHMP kinase N-terminal" evidence="10">
    <location>
        <begin position="81"/>
        <end position="149"/>
    </location>
</feature>
<dbReference type="GO" id="GO:0005524">
    <property type="term" value="F:ATP binding"/>
    <property type="evidence" value="ECO:0007669"/>
    <property type="project" value="UniProtKB-KW"/>
</dbReference>
<keyword evidence="8" id="KW-0443">Lipid metabolism</keyword>
<dbReference type="Gene3D" id="3.30.230.10">
    <property type="match status" value="1"/>
</dbReference>
<dbReference type="InterPro" id="IPR006204">
    <property type="entry name" value="GHMP_kinase_N_dom"/>
</dbReference>
<proteinExistence type="predicted"/>
<dbReference type="InterPro" id="IPR013750">
    <property type="entry name" value="GHMP_kinase_C_dom"/>
</dbReference>
<dbReference type="EMBL" id="CP019728">
    <property type="protein sequence ID" value="AQS53631.1"/>
    <property type="molecule type" value="Genomic_DNA"/>
</dbReference>
<dbReference type="KEGG" id="jda:BW727_101264"/>
<dbReference type="OrthoDB" id="9764892at2"/>
<evidence type="ECO:0000259" key="11">
    <source>
        <dbReference type="Pfam" id="PF08544"/>
    </source>
</evidence>
<dbReference type="Gene3D" id="3.30.70.890">
    <property type="entry name" value="GHMP kinase, C-terminal domain"/>
    <property type="match status" value="1"/>
</dbReference>
<keyword evidence="6" id="KW-0067">ATP-binding</keyword>
<keyword evidence="13" id="KW-1185">Reference proteome</keyword>
<dbReference type="AlphaFoldDB" id="A0A1S6IPZ8"/>
<evidence type="ECO:0000313" key="13">
    <source>
        <dbReference type="Proteomes" id="UP000188993"/>
    </source>
</evidence>
<dbReference type="NCBIfam" id="TIGR00549">
    <property type="entry name" value="mevalon_kin"/>
    <property type="match status" value="1"/>
</dbReference>
<dbReference type="PANTHER" id="PTHR43290">
    <property type="entry name" value="MEVALONATE KINASE"/>
    <property type="match status" value="1"/>
</dbReference>
<keyword evidence="5 12" id="KW-0418">Kinase</keyword>
<dbReference type="Proteomes" id="UP000188993">
    <property type="component" value="Chromosome"/>
</dbReference>
<keyword evidence="2" id="KW-0444">Lipid biosynthesis</keyword>
<dbReference type="Pfam" id="PF08544">
    <property type="entry name" value="GHMP_kinases_C"/>
    <property type="match status" value="1"/>
</dbReference>
<comment type="pathway">
    <text evidence="9">Isoprenoid biosynthesis; isopentenyl diphosphate biosynthesis via mevalonate pathway; isopentenyl diphosphate from (R)-mevalonate: step 1/3.</text>
</comment>
<evidence type="ECO:0000256" key="9">
    <source>
        <dbReference type="ARBA" id="ARBA00029438"/>
    </source>
</evidence>
<organism evidence="12 13">
    <name type="scientific">Jeotgalibaca dankookensis</name>
    <dbReference type="NCBI Taxonomy" id="708126"/>
    <lineage>
        <taxon>Bacteria</taxon>
        <taxon>Bacillati</taxon>
        <taxon>Bacillota</taxon>
        <taxon>Bacilli</taxon>
        <taxon>Lactobacillales</taxon>
        <taxon>Carnobacteriaceae</taxon>
        <taxon>Jeotgalibaca</taxon>
    </lineage>
</organism>
<evidence type="ECO:0000313" key="12">
    <source>
        <dbReference type="EMBL" id="AQS53631.1"/>
    </source>
</evidence>
<evidence type="ECO:0000256" key="4">
    <source>
        <dbReference type="ARBA" id="ARBA00022741"/>
    </source>
</evidence>
<dbReference type="SUPFAM" id="SSF55060">
    <property type="entry name" value="GHMP Kinase, C-terminal domain"/>
    <property type="match status" value="1"/>
</dbReference>
<evidence type="ECO:0000256" key="7">
    <source>
        <dbReference type="ARBA" id="ARBA00022842"/>
    </source>
</evidence>